<dbReference type="PANTHER" id="PTHR42831:SF1">
    <property type="entry name" value="FE-S PROTEIN MATURATION AUXILIARY FACTOR YITW"/>
    <property type="match status" value="1"/>
</dbReference>
<dbReference type="InterPro" id="IPR052339">
    <property type="entry name" value="Fe-S_Maturation_MIP18"/>
</dbReference>
<dbReference type="eggNOG" id="COG2151">
    <property type="taxonomic scope" value="Bacteria"/>
</dbReference>
<dbReference type="KEGG" id="hth:HTH_1570"/>
<dbReference type="RefSeq" id="WP_012964199.1">
    <property type="nucleotide sequence ID" value="NC_013799.1"/>
</dbReference>
<protein>
    <recommendedName>
        <fullName evidence="1">MIP18 family-like domain-containing protein</fullName>
    </recommendedName>
</protein>
<keyword evidence="3" id="KW-1185">Reference proteome</keyword>
<dbReference type="OrthoDB" id="9805360at2"/>
<dbReference type="KEGG" id="hte:Hydth_1558"/>
<proteinExistence type="predicted"/>
<sequence>MEQEIYESLKAIRDPEIPLDIVSLGLVYGVVVKDNVAYIDMTLTVQGCPARSYFAQYIKEHVLKNFPQLKDVVVNFVFEPAWSKDKISEEGKGLLRSMGWSI</sequence>
<dbReference type="EMBL" id="AP011112">
    <property type="protein sequence ID" value="BAI70019.1"/>
    <property type="molecule type" value="Genomic_DNA"/>
</dbReference>
<accession>D3DJL7</accession>
<dbReference type="InterPro" id="IPR002744">
    <property type="entry name" value="MIP18-like"/>
</dbReference>
<dbReference type="Gene3D" id="3.30.300.130">
    <property type="entry name" value="Fe-S cluster assembly (FSCA)"/>
    <property type="match status" value="1"/>
</dbReference>
<evidence type="ECO:0000259" key="1">
    <source>
        <dbReference type="Pfam" id="PF01883"/>
    </source>
</evidence>
<evidence type="ECO:0000313" key="2">
    <source>
        <dbReference type="EMBL" id="BAI70019.1"/>
    </source>
</evidence>
<dbReference type="Proteomes" id="UP000002574">
    <property type="component" value="Chromosome"/>
</dbReference>
<gene>
    <name evidence="2" type="ordered locus">HTH_1570</name>
</gene>
<dbReference type="Pfam" id="PF01883">
    <property type="entry name" value="FeS_assembly_P"/>
    <property type="match status" value="1"/>
</dbReference>
<dbReference type="STRING" id="608538.HTH_1570"/>
<evidence type="ECO:0000313" key="3">
    <source>
        <dbReference type="Proteomes" id="UP000002574"/>
    </source>
</evidence>
<dbReference type="AlphaFoldDB" id="D3DJL7"/>
<organism evidence="2 3">
    <name type="scientific">Hydrogenobacter thermophilus (strain DSM 6534 / IAM 12695 / TK-6)</name>
    <dbReference type="NCBI Taxonomy" id="608538"/>
    <lineage>
        <taxon>Bacteria</taxon>
        <taxon>Pseudomonadati</taxon>
        <taxon>Aquificota</taxon>
        <taxon>Aquificia</taxon>
        <taxon>Aquificales</taxon>
        <taxon>Aquificaceae</taxon>
        <taxon>Hydrogenobacter</taxon>
    </lineage>
</organism>
<dbReference type="SUPFAM" id="SSF117916">
    <property type="entry name" value="Fe-S cluster assembly (FSCA) domain-like"/>
    <property type="match status" value="1"/>
</dbReference>
<name>D3DJL7_HYDTT</name>
<reference evidence="2 3" key="1">
    <citation type="journal article" date="2010" name="J. Bacteriol.">
        <title>Complete genome sequence of the thermophilic, obligately chemolithoautotrophic hydrogen-oxidizing bacterium Hydrogenobacter thermophilus TK-6.</title>
        <authorList>
            <person name="Arai H."/>
            <person name="Kanbe H."/>
            <person name="Ishii M."/>
            <person name="Igarashi Y."/>
        </authorList>
    </citation>
    <scope>NUCLEOTIDE SEQUENCE [LARGE SCALE GENOMIC DNA]</scope>
    <source>
        <strain evidence="3">DSM 6534 / IAM 12695 / TK-6 [Tokyo]</strain>
    </source>
</reference>
<dbReference type="PANTHER" id="PTHR42831">
    <property type="entry name" value="FE-S PROTEIN MATURATION AUXILIARY FACTOR YITW"/>
    <property type="match status" value="1"/>
</dbReference>
<dbReference type="InterPro" id="IPR034904">
    <property type="entry name" value="FSCA_dom_sf"/>
</dbReference>
<feature type="domain" description="MIP18 family-like" evidence="1">
    <location>
        <begin position="2"/>
        <end position="75"/>
    </location>
</feature>